<dbReference type="RefSeq" id="XP_024580665.1">
    <property type="nucleotide sequence ID" value="XM_024730383.1"/>
</dbReference>
<name>A0A0P1ART7_PLAHL</name>
<evidence type="ECO:0000256" key="1">
    <source>
        <dbReference type="SAM" id="MobiDB-lite"/>
    </source>
</evidence>
<dbReference type="EMBL" id="CCYD01001150">
    <property type="protein sequence ID" value="CEG44296.1"/>
    <property type="molecule type" value="Genomic_DNA"/>
</dbReference>
<evidence type="ECO:0000313" key="2">
    <source>
        <dbReference type="EMBL" id="CEG44296.1"/>
    </source>
</evidence>
<proteinExistence type="predicted"/>
<dbReference type="AlphaFoldDB" id="A0A0P1ART7"/>
<dbReference type="GeneID" id="36395638"/>
<protein>
    <submittedName>
        <fullName evidence="2">Uncharacterized protein</fullName>
    </submittedName>
</protein>
<sequence length="56" mass="6547">MTHITHPKSISARRESASTKLSNNRTIRGFHRGFEAITIAPVNEERRWFDVLLERI</sequence>
<evidence type="ECO:0000313" key="3">
    <source>
        <dbReference type="Proteomes" id="UP000054928"/>
    </source>
</evidence>
<organism evidence="2 3">
    <name type="scientific">Plasmopara halstedii</name>
    <name type="common">Downy mildew of sunflower</name>
    <dbReference type="NCBI Taxonomy" id="4781"/>
    <lineage>
        <taxon>Eukaryota</taxon>
        <taxon>Sar</taxon>
        <taxon>Stramenopiles</taxon>
        <taxon>Oomycota</taxon>
        <taxon>Peronosporomycetes</taxon>
        <taxon>Peronosporales</taxon>
        <taxon>Peronosporaceae</taxon>
        <taxon>Plasmopara</taxon>
    </lineage>
</organism>
<keyword evidence="3" id="KW-1185">Reference proteome</keyword>
<accession>A0A0P1ART7</accession>
<dbReference type="Proteomes" id="UP000054928">
    <property type="component" value="Unassembled WGS sequence"/>
</dbReference>
<reference evidence="3" key="1">
    <citation type="submission" date="2014-09" db="EMBL/GenBank/DDBJ databases">
        <authorList>
            <person name="Sharma Rahul"/>
            <person name="Thines Marco"/>
        </authorList>
    </citation>
    <scope>NUCLEOTIDE SEQUENCE [LARGE SCALE GENOMIC DNA]</scope>
</reference>
<feature type="region of interest" description="Disordered" evidence="1">
    <location>
        <begin position="1"/>
        <end position="22"/>
    </location>
</feature>